<dbReference type="Pfam" id="PF23409">
    <property type="entry name" value="Beta-prop_EML"/>
    <property type="match status" value="1"/>
</dbReference>
<dbReference type="InterPro" id="IPR015943">
    <property type="entry name" value="WD40/YVTN_repeat-like_dom_sf"/>
</dbReference>
<evidence type="ECO:0000256" key="5">
    <source>
        <dbReference type="ARBA" id="ARBA00023212"/>
    </source>
</evidence>
<feature type="region of interest" description="Disordered" evidence="7">
    <location>
        <begin position="1"/>
        <end position="27"/>
    </location>
</feature>
<dbReference type="PANTHER" id="PTHR13720">
    <property type="entry name" value="WD-40 REPEAT PROTEIN"/>
    <property type="match status" value="1"/>
</dbReference>
<dbReference type="Pfam" id="PF03451">
    <property type="entry name" value="HELP"/>
    <property type="match status" value="1"/>
</dbReference>
<dbReference type="GO" id="GO:0008017">
    <property type="term" value="F:microtubule binding"/>
    <property type="evidence" value="ECO:0007669"/>
    <property type="project" value="TreeGrafter"/>
</dbReference>
<feature type="region of interest" description="Disordered" evidence="7">
    <location>
        <begin position="133"/>
        <end position="171"/>
    </location>
</feature>
<dbReference type="PANTHER" id="PTHR13720:SF50">
    <property type="entry name" value="ECHINODERM MICROTUBULE-ASSOCIATED PROTEIN-LIKE 2"/>
    <property type="match status" value="1"/>
</dbReference>
<keyword evidence="2 6" id="KW-0853">WD repeat</keyword>
<evidence type="ECO:0000256" key="6">
    <source>
        <dbReference type="PROSITE-ProRule" id="PRU00221"/>
    </source>
</evidence>
<evidence type="ECO:0000259" key="9">
    <source>
        <dbReference type="Pfam" id="PF23414"/>
    </source>
</evidence>
<gene>
    <name evidence="10" type="ORF">NAV_LOCUS5152</name>
</gene>
<evidence type="ECO:0000256" key="1">
    <source>
        <dbReference type="ARBA" id="ARBA00004245"/>
    </source>
</evidence>
<evidence type="ECO:0000313" key="11">
    <source>
        <dbReference type="Proteomes" id="UP000276991"/>
    </source>
</evidence>
<reference evidence="10 11" key="1">
    <citation type="submission" date="2018-08" db="EMBL/GenBank/DDBJ databases">
        <authorList>
            <person name="Laetsch R D."/>
            <person name="Stevens L."/>
            <person name="Kumar S."/>
            <person name="Blaxter L. M."/>
        </authorList>
    </citation>
    <scope>NUCLEOTIDE SEQUENCE [LARGE SCALE GENOMIC DNA]</scope>
</reference>
<dbReference type="GO" id="GO:0072686">
    <property type="term" value="C:mitotic spindle"/>
    <property type="evidence" value="ECO:0007669"/>
    <property type="project" value="TreeGrafter"/>
</dbReference>
<evidence type="ECO:0000256" key="7">
    <source>
        <dbReference type="SAM" id="MobiDB-lite"/>
    </source>
</evidence>
<keyword evidence="11" id="KW-1185">Reference proteome</keyword>
<dbReference type="Pfam" id="PF23414">
    <property type="entry name" value="Beta-prop_EML_2"/>
    <property type="match status" value="1"/>
</dbReference>
<proteinExistence type="predicted"/>
<feature type="region of interest" description="Disordered" evidence="7">
    <location>
        <begin position="220"/>
        <end position="246"/>
    </location>
</feature>
<keyword evidence="3" id="KW-0493">Microtubule</keyword>
<dbReference type="OrthoDB" id="47802at2759"/>
<dbReference type="InterPro" id="IPR055439">
    <property type="entry name" value="Beta-prop_EML_1st"/>
</dbReference>
<accession>A0A498SEP2</accession>
<evidence type="ECO:0000256" key="4">
    <source>
        <dbReference type="ARBA" id="ARBA00022737"/>
    </source>
</evidence>
<dbReference type="PROSITE" id="PS50082">
    <property type="entry name" value="WD_REPEATS_2"/>
    <property type="match status" value="1"/>
</dbReference>
<dbReference type="GO" id="GO:0005874">
    <property type="term" value="C:microtubule"/>
    <property type="evidence" value="ECO:0007669"/>
    <property type="project" value="UniProtKB-KW"/>
</dbReference>
<sequence>MWSNVDESCITGSSAIGDENDDDNDDNNNGILWNRIVDLEHQVQSQVEELMCLRSTAAETLRRLNGLEQSLLISTANITTTTTTTTTASAISSPSMLTAKATSSQILRLIPSSDNSKSSQNRLISRSVHNLHSLTSKNRQSNAQPQCSVDENGNQTVQNGITLRNGGNSSVQTAAKAGRYVRRNDEQFVVQNQKTNINKTTTTTIRMKKWLSSADVKCNREGRRNSRDHLMKNSKAGTSRDHLMKNSKAGTSVNLSYYKSTSKLGPTSNLSISQHSLPRFGLELREPSFLSEKGVLQVFVNGKTMHLPVPNSITDLDLTYELDAPTCEPTLNWVYGYRGKDCRGNLHELPTGEIVYFTGTIAVLHNPNERSQRYYTKHTSDIKCMALHPNKLHIATGQTSRRFLEKSGFNIHRLPISSITELNNILETDQYKAHIHIWDSVTLQTLRTIGTGDASANFDRGIQCCAFSHATTDGMQLAVIDDSYEHILSIWEWQKGKKIAEIKSANDQVFACEFHPYSKNVLMSYGKGHCNVWVINGATLIKKPITFEGRNKPKLVLSSHFTERGHIITGDSNGTLTIWDTYQVKPIQQVPKAHNGGVWALCLLGNGHFISAGKDRILFEWETDGLTKIRGPIIFPDEGNGCIRTIASTSSSRLFIGTTWNTIWSGTLDNGFQQIQEAHADAITQITSHPTKSQFLCSSTDKKLRLYDTETKTVLWSLHVKDKICCADFHPEGDTFAIGFASGTWAVYIYTHRTQLYAFEEEINNAITTMRFSTTGNFLAVATKGKKLSIYAISGDFRHYVKVSQITEMNASIKAMDWSTDGTLLRANDDDLQHYIWNSSTGRPASIQEASNVEWASARCPVSFENACILYALMKSVAAIDRSPDKRYVAVALSNGMLRFYQYPTTTILASYKEAYGYSVSARNVTFVGELLISDGSSDGTLYQWKLSKKTEI</sequence>
<dbReference type="EMBL" id="UPTC01000855">
    <property type="protein sequence ID" value="VBB30361.1"/>
    <property type="molecule type" value="Genomic_DNA"/>
</dbReference>
<dbReference type="InterPro" id="IPR049813">
    <property type="entry name" value="Elp-1-like_TD"/>
</dbReference>
<feature type="compositionally biased region" description="Polar residues" evidence="7">
    <location>
        <begin position="1"/>
        <end position="14"/>
    </location>
</feature>
<keyword evidence="4" id="KW-0677">Repeat</keyword>
<dbReference type="InterPro" id="IPR001680">
    <property type="entry name" value="WD40_rpt"/>
</dbReference>
<evidence type="ECO:0000259" key="8">
    <source>
        <dbReference type="Pfam" id="PF23409"/>
    </source>
</evidence>
<dbReference type="SUPFAM" id="SSF50978">
    <property type="entry name" value="WD40 repeat-like"/>
    <property type="match status" value="1"/>
</dbReference>
<protein>
    <recommendedName>
        <fullName evidence="12">HELP domain-containing protein</fullName>
    </recommendedName>
</protein>
<feature type="compositionally biased region" description="Basic and acidic residues" evidence="7">
    <location>
        <begin position="220"/>
        <end position="231"/>
    </location>
</feature>
<dbReference type="CDD" id="cd21931">
    <property type="entry name" value="TD_EMAP-like"/>
    <property type="match status" value="1"/>
</dbReference>
<feature type="domain" description="EML-like second beta-propeller" evidence="9">
    <location>
        <begin position="687"/>
        <end position="947"/>
    </location>
</feature>
<dbReference type="GO" id="GO:0000226">
    <property type="term" value="P:microtubule cytoskeleton organization"/>
    <property type="evidence" value="ECO:0007669"/>
    <property type="project" value="TreeGrafter"/>
</dbReference>
<evidence type="ECO:0000256" key="2">
    <source>
        <dbReference type="ARBA" id="ARBA00022574"/>
    </source>
</evidence>
<dbReference type="InterPro" id="IPR050630">
    <property type="entry name" value="WD_repeat_EMAP"/>
</dbReference>
<evidence type="ECO:0000313" key="10">
    <source>
        <dbReference type="EMBL" id="VBB30361.1"/>
    </source>
</evidence>
<dbReference type="InterPro" id="IPR055442">
    <property type="entry name" value="Beta-prop_EML-like_2nd"/>
</dbReference>
<comment type="subcellular location">
    <subcellularLocation>
        <location evidence="1">Cytoplasm</location>
        <location evidence="1">Cytoskeleton</location>
    </subcellularLocation>
</comment>
<dbReference type="STRING" id="6277.A0A498SEP2"/>
<dbReference type="SUPFAM" id="SSF63829">
    <property type="entry name" value="Calcium-dependent phosphotriesterase"/>
    <property type="match status" value="1"/>
</dbReference>
<dbReference type="InterPro" id="IPR005108">
    <property type="entry name" value="HELP"/>
</dbReference>
<keyword evidence="5" id="KW-0206">Cytoskeleton</keyword>
<dbReference type="SMART" id="SM00320">
    <property type="entry name" value="WD40"/>
    <property type="match status" value="10"/>
</dbReference>
<feature type="domain" description="EML-like first beta-propeller" evidence="8">
    <location>
        <begin position="371"/>
        <end position="666"/>
    </location>
</feature>
<dbReference type="AlphaFoldDB" id="A0A498SEP2"/>
<evidence type="ECO:0000256" key="3">
    <source>
        <dbReference type="ARBA" id="ARBA00022701"/>
    </source>
</evidence>
<organism evidence="10 11">
    <name type="scientific">Acanthocheilonema viteae</name>
    <name type="common">Filarial nematode worm</name>
    <name type="synonym">Dipetalonema viteae</name>
    <dbReference type="NCBI Taxonomy" id="6277"/>
    <lineage>
        <taxon>Eukaryota</taxon>
        <taxon>Metazoa</taxon>
        <taxon>Ecdysozoa</taxon>
        <taxon>Nematoda</taxon>
        <taxon>Chromadorea</taxon>
        <taxon>Rhabditida</taxon>
        <taxon>Spirurina</taxon>
        <taxon>Spiruromorpha</taxon>
        <taxon>Filarioidea</taxon>
        <taxon>Onchocercidae</taxon>
        <taxon>Acanthocheilonema</taxon>
    </lineage>
</organism>
<feature type="repeat" description="WD" evidence="6">
    <location>
        <begin position="676"/>
        <end position="717"/>
    </location>
</feature>
<dbReference type="Proteomes" id="UP000276991">
    <property type="component" value="Unassembled WGS sequence"/>
</dbReference>
<evidence type="ECO:0008006" key="12">
    <source>
        <dbReference type="Google" id="ProtNLM"/>
    </source>
</evidence>
<keyword evidence="5" id="KW-0963">Cytoplasm</keyword>
<dbReference type="InterPro" id="IPR036322">
    <property type="entry name" value="WD40_repeat_dom_sf"/>
</dbReference>
<dbReference type="Gene3D" id="2.130.10.10">
    <property type="entry name" value="YVTN repeat-like/Quinoprotein amine dehydrogenase"/>
    <property type="match status" value="2"/>
</dbReference>
<name>A0A498SEP2_ACAVI</name>